<gene>
    <name evidence="2" type="ORF">WY13_02464</name>
</gene>
<dbReference type="InterPro" id="IPR014957">
    <property type="entry name" value="IDEAL_dom"/>
</dbReference>
<organism evidence="2 3">
    <name type="scientific">Clostridium ljungdahlii</name>
    <dbReference type="NCBI Taxonomy" id="1538"/>
    <lineage>
        <taxon>Bacteria</taxon>
        <taxon>Bacillati</taxon>
        <taxon>Bacillota</taxon>
        <taxon>Clostridia</taxon>
        <taxon>Eubacteriales</taxon>
        <taxon>Clostridiaceae</taxon>
        <taxon>Clostridium</taxon>
    </lineage>
</organism>
<dbReference type="AlphaFoldDB" id="A0A170NFZ4"/>
<dbReference type="Pfam" id="PF08858">
    <property type="entry name" value="IDEAL"/>
    <property type="match status" value="1"/>
</dbReference>
<dbReference type="EMBL" id="LITT01000026">
    <property type="protein sequence ID" value="OAA86279.1"/>
    <property type="molecule type" value="Genomic_DNA"/>
</dbReference>
<sequence>MKFHNIAYKHKKSLFSCIINQVYYEKGDKIMDISNFVVLKEHKNGDFEYGIKLIPKRAMDKFVDSIFISNVSNAGGFSDYKVSFQKRCGFNTVLNDFKLVEKDFLSYIEFLSKFKSSSFKSSKFKVRNFGEIELTYLQSDMIKISSTNGCNRLFFTISKEELAYYIWILKKVHRENLDNSFDPHKNPTMNPITSLDKKKLYNEILYILIDGALDSNNKELFYSLCNKLKISCWKVN</sequence>
<reference evidence="2 3" key="1">
    <citation type="journal article" date="2015" name="Biotechnol. Bioeng.">
        <title>Genome sequence and phenotypic characterization of Caulobacter segnis.</title>
        <authorList>
            <person name="Patel S."/>
            <person name="Fletcher B."/>
            <person name="Scott D.C."/>
            <person name="Ely B."/>
        </authorList>
    </citation>
    <scope>NUCLEOTIDE SEQUENCE [LARGE SCALE GENOMIC DNA]</scope>
    <source>
        <strain evidence="2 3">ERI-2</strain>
    </source>
</reference>
<proteinExistence type="predicted"/>
<accession>A0A170NFZ4</accession>
<evidence type="ECO:0000313" key="2">
    <source>
        <dbReference type="EMBL" id="OAA86279.1"/>
    </source>
</evidence>
<evidence type="ECO:0000313" key="3">
    <source>
        <dbReference type="Proteomes" id="UP000077407"/>
    </source>
</evidence>
<dbReference type="PATRIC" id="fig|1538.10.peg.2840"/>
<evidence type="ECO:0000259" key="1">
    <source>
        <dbReference type="SMART" id="SM00914"/>
    </source>
</evidence>
<dbReference type="Proteomes" id="UP000077407">
    <property type="component" value="Unassembled WGS sequence"/>
</dbReference>
<name>A0A170NFZ4_9CLOT</name>
<dbReference type="SMART" id="SM00914">
    <property type="entry name" value="IDEAL"/>
    <property type="match status" value="1"/>
</dbReference>
<feature type="domain" description="IDEAL" evidence="1">
    <location>
        <begin position="194"/>
        <end position="228"/>
    </location>
</feature>
<comment type="caution">
    <text evidence="2">The sequence shown here is derived from an EMBL/GenBank/DDBJ whole genome shotgun (WGS) entry which is preliminary data.</text>
</comment>
<protein>
    <submittedName>
        <fullName evidence="2">IDEAL domain protein</fullName>
    </submittedName>
</protein>